<organism evidence="1">
    <name type="scientific">Arundo donax</name>
    <name type="common">Giant reed</name>
    <name type="synonym">Donax arundinaceus</name>
    <dbReference type="NCBI Taxonomy" id="35708"/>
    <lineage>
        <taxon>Eukaryota</taxon>
        <taxon>Viridiplantae</taxon>
        <taxon>Streptophyta</taxon>
        <taxon>Embryophyta</taxon>
        <taxon>Tracheophyta</taxon>
        <taxon>Spermatophyta</taxon>
        <taxon>Magnoliopsida</taxon>
        <taxon>Liliopsida</taxon>
        <taxon>Poales</taxon>
        <taxon>Poaceae</taxon>
        <taxon>PACMAD clade</taxon>
        <taxon>Arundinoideae</taxon>
        <taxon>Arundineae</taxon>
        <taxon>Arundo</taxon>
    </lineage>
</organism>
<dbReference type="EMBL" id="GBRH01265835">
    <property type="protein sequence ID" value="JAD32060.1"/>
    <property type="molecule type" value="Transcribed_RNA"/>
</dbReference>
<reference evidence="1" key="1">
    <citation type="submission" date="2014-09" db="EMBL/GenBank/DDBJ databases">
        <authorList>
            <person name="Magalhaes I.L.F."/>
            <person name="Oliveira U."/>
            <person name="Santos F.R."/>
            <person name="Vidigal T.H.D.A."/>
            <person name="Brescovit A.D."/>
            <person name="Santos A.J."/>
        </authorList>
    </citation>
    <scope>NUCLEOTIDE SEQUENCE</scope>
    <source>
        <tissue evidence="1">Shoot tissue taken approximately 20 cm above the soil surface</tissue>
    </source>
</reference>
<protein>
    <submittedName>
        <fullName evidence="1">Uncharacterized protein</fullName>
    </submittedName>
</protein>
<accession>A0A0A8Z5M6</accession>
<proteinExistence type="predicted"/>
<sequence>MKLLKEQSLLTTIKAEVQYIVLRKYDQYH</sequence>
<evidence type="ECO:0000313" key="1">
    <source>
        <dbReference type="EMBL" id="JAD32060.1"/>
    </source>
</evidence>
<name>A0A0A8Z5M6_ARUDO</name>
<reference evidence="1" key="2">
    <citation type="journal article" date="2015" name="Data Brief">
        <title>Shoot transcriptome of the giant reed, Arundo donax.</title>
        <authorList>
            <person name="Barrero R.A."/>
            <person name="Guerrero F.D."/>
            <person name="Moolhuijzen P."/>
            <person name="Goolsby J.A."/>
            <person name="Tidwell J."/>
            <person name="Bellgard S.E."/>
            <person name="Bellgard M.I."/>
        </authorList>
    </citation>
    <scope>NUCLEOTIDE SEQUENCE</scope>
    <source>
        <tissue evidence="1">Shoot tissue taken approximately 20 cm above the soil surface</tissue>
    </source>
</reference>
<dbReference type="AlphaFoldDB" id="A0A0A8Z5M6"/>